<feature type="non-terminal residue" evidence="2">
    <location>
        <position position="1"/>
    </location>
</feature>
<keyword evidence="1" id="KW-0472">Membrane</keyword>
<feature type="transmembrane region" description="Helical" evidence="1">
    <location>
        <begin position="60"/>
        <end position="85"/>
    </location>
</feature>
<proteinExistence type="predicted"/>
<dbReference type="EMBL" id="KQ423912">
    <property type="protein sequence ID" value="KOF71921.1"/>
    <property type="molecule type" value="Genomic_DNA"/>
</dbReference>
<feature type="transmembrane region" description="Helical" evidence="1">
    <location>
        <begin position="142"/>
        <end position="160"/>
    </location>
</feature>
<keyword evidence="1" id="KW-0812">Transmembrane</keyword>
<name>A0A0L8G4F9_OCTBM</name>
<protein>
    <submittedName>
        <fullName evidence="2">Uncharacterized protein</fullName>
    </submittedName>
</protein>
<organism evidence="2">
    <name type="scientific">Octopus bimaculoides</name>
    <name type="common">California two-spotted octopus</name>
    <dbReference type="NCBI Taxonomy" id="37653"/>
    <lineage>
        <taxon>Eukaryota</taxon>
        <taxon>Metazoa</taxon>
        <taxon>Spiralia</taxon>
        <taxon>Lophotrochozoa</taxon>
        <taxon>Mollusca</taxon>
        <taxon>Cephalopoda</taxon>
        <taxon>Coleoidea</taxon>
        <taxon>Octopodiformes</taxon>
        <taxon>Octopoda</taxon>
        <taxon>Incirrata</taxon>
        <taxon>Octopodidae</taxon>
        <taxon>Octopus</taxon>
    </lineage>
</organism>
<gene>
    <name evidence="2" type="ORF">OCBIM_22000292mg</name>
</gene>
<reference evidence="2" key="1">
    <citation type="submission" date="2015-07" db="EMBL/GenBank/DDBJ databases">
        <title>MeaNS - Measles Nucleotide Surveillance Program.</title>
        <authorList>
            <person name="Tran T."/>
            <person name="Druce J."/>
        </authorList>
    </citation>
    <scope>NUCLEOTIDE SEQUENCE</scope>
    <source>
        <strain evidence="2">UCB-OBI-ISO-001</strain>
        <tissue evidence="2">Gonad</tissue>
    </source>
</reference>
<accession>A0A0L8G4F9</accession>
<evidence type="ECO:0000256" key="1">
    <source>
        <dbReference type="SAM" id="Phobius"/>
    </source>
</evidence>
<dbReference type="AlphaFoldDB" id="A0A0L8G4F9"/>
<sequence>ILLPLVFVPPALSLDVILLSVTFTLSIYLSLSLSARLLLCLLPLFLPISPFTPTVTLLQFVHLLSIVSLPVPHATILLLLVFPFLTKPHSLSPSLTKPHRLSLSLSLCRETEKEMSSLHLPRVISQRGKTAVEVERENFEKAQIAICIYIAICTSIFRYLDTIYMSTYIGT</sequence>
<keyword evidence="1" id="KW-1133">Transmembrane helix</keyword>
<feature type="transmembrane region" description="Helical" evidence="1">
    <location>
        <begin position="23"/>
        <end position="48"/>
    </location>
</feature>
<evidence type="ECO:0000313" key="2">
    <source>
        <dbReference type="EMBL" id="KOF71921.1"/>
    </source>
</evidence>